<dbReference type="Gene3D" id="3.50.50.60">
    <property type="entry name" value="FAD/NAD(P)-binding domain"/>
    <property type="match status" value="1"/>
</dbReference>
<gene>
    <name evidence="5" type="ORF">DFR76_102363</name>
</gene>
<organism evidence="5 6">
    <name type="scientific">Nocardia pseudobrasiliensis</name>
    <dbReference type="NCBI Taxonomy" id="45979"/>
    <lineage>
        <taxon>Bacteria</taxon>
        <taxon>Bacillati</taxon>
        <taxon>Actinomycetota</taxon>
        <taxon>Actinomycetes</taxon>
        <taxon>Mycobacteriales</taxon>
        <taxon>Nocardiaceae</taxon>
        <taxon>Nocardia</taxon>
    </lineage>
</organism>
<feature type="binding site" evidence="3">
    <location>
        <begin position="106"/>
        <end position="107"/>
    </location>
    <ligand>
        <name>FAD</name>
        <dbReference type="ChEBI" id="CHEBI:57692"/>
    </ligand>
</feature>
<feature type="domain" description="Amine oxidase" evidence="4">
    <location>
        <begin position="86"/>
        <end position="543"/>
    </location>
</feature>
<dbReference type="InterPro" id="IPR001613">
    <property type="entry name" value="Flavin_amine_oxidase"/>
</dbReference>
<feature type="binding site" evidence="3">
    <location>
        <position position="427"/>
    </location>
    <ligand>
        <name>substrate</name>
    </ligand>
</feature>
<dbReference type="InterPro" id="IPR006311">
    <property type="entry name" value="TAT_signal"/>
</dbReference>
<protein>
    <submittedName>
        <fullName evidence="5">Monoamine oxidase</fullName>
    </submittedName>
</protein>
<proteinExistence type="predicted"/>
<dbReference type="GO" id="GO:0009063">
    <property type="term" value="P:amino acid catabolic process"/>
    <property type="evidence" value="ECO:0007669"/>
    <property type="project" value="TreeGrafter"/>
</dbReference>
<dbReference type="RefSeq" id="WP_067992336.1">
    <property type="nucleotide sequence ID" value="NZ_QQBC01000002.1"/>
</dbReference>
<dbReference type="InterPro" id="IPR036188">
    <property type="entry name" value="FAD/NAD-bd_sf"/>
</dbReference>
<dbReference type="STRING" id="1210086.GCA_001613105_00939"/>
<dbReference type="EMBL" id="QQBC01000002">
    <property type="protein sequence ID" value="RDI67962.1"/>
    <property type="molecule type" value="Genomic_DNA"/>
</dbReference>
<dbReference type="AlphaFoldDB" id="A0A370IB71"/>
<evidence type="ECO:0000256" key="3">
    <source>
        <dbReference type="PIRSR" id="PIRSR601613-1"/>
    </source>
</evidence>
<keyword evidence="2" id="KW-0560">Oxidoreductase</keyword>
<dbReference type="PRINTS" id="PR00757">
    <property type="entry name" value="AMINEOXDASEF"/>
</dbReference>
<dbReference type="PANTHER" id="PTHR10742">
    <property type="entry name" value="FLAVIN MONOAMINE OXIDASE"/>
    <property type="match status" value="1"/>
</dbReference>
<accession>A0A370IB71</accession>
<dbReference type="SUPFAM" id="SSF51905">
    <property type="entry name" value="FAD/NAD(P)-binding domain"/>
    <property type="match status" value="1"/>
</dbReference>
<evidence type="ECO:0000259" key="4">
    <source>
        <dbReference type="Pfam" id="PF01593"/>
    </source>
</evidence>
<dbReference type="InterPro" id="IPR002937">
    <property type="entry name" value="Amino_oxidase"/>
</dbReference>
<dbReference type="Gene3D" id="3.90.660.10">
    <property type="match status" value="1"/>
</dbReference>
<evidence type="ECO:0000313" key="6">
    <source>
        <dbReference type="Proteomes" id="UP000254869"/>
    </source>
</evidence>
<dbReference type="Pfam" id="PF01593">
    <property type="entry name" value="Amino_oxidase"/>
    <property type="match status" value="1"/>
</dbReference>
<dbReference type="SUPFAM" id="SSF54373">
    <property type="entry name" value="FAD-linked reductases, C-terminal domain"/>
    <property type="match status" value="1"/>
</dbReference>
<dbReference type="Proteomes" id="UP000254869">
    <property type="component" value="Unassembled WGS sequence"/>
</dbReference>
<sequence length="547" mass="58146">MARTPMFRRVRRTVADHAGAERLGVPAVEFRQARAADALTALRRRDLFRWGAVLGGAALLAGVSGTRRVVARAADGPRVAVVGAGIAGLAATSTLADAGIAATIYEASDRVGGRMYSERGYWDAGQISEYGGEAIDSGHTAIRDLCARFGLALTDTKSAAPPNSSDVLYFEGRYLSEDAFVADFQPVYRALRADLAQAGPDAPSWDSATPGGIALSNMTLAEWISTRVPGGYSSWIARYLDDAYVVEYGLPTAAQTALNLVYLMGPQSDPDDPKVWSASDERYEITGGNQRLPEAIAAGLPEGTIRHGWRLEAIARNSDGSQTLTFDDRGTRRTVSADHTILTVPLAVLKGVDYRAAGFDPLMTQSISTLAMGSCTKLNMQFTARPWVGPGPWPGLSNGMSFTDVGYQQIWDATAAQPGPHGIAIQYGGGPDTLKYLAAAPFTTAPDPATLLAVNTVLPQFERVVPGITPLWTGKATLSAWHLNPNSLGAYSCYPPGYCHRFAGYEGARQGNIHLAGEHTSTESQGYMNGGAETGIRAAQEILDDLG</sequence>
<dbReference type="PANTHER" id="PTHR10742:SF342">
    <property type="entry name" value="AMINE OXIDASE"/>
    <property type="match status" value="1"/>
</dbReference>
<keyword evidence="6" id="KW-1185">Reference proteome</keyword>
<dbReference type="Gene3D" id="1.10.405.10">
    <property type="entry name" value="Guanine Nucleotide Dissociation Inhibitor, domain 1"/>
    <property type="match status" value="1"/>
</dbReference>
<reference evidence="5 6" key="1">
    <citation type="submission" date="2018-07" db="EMBL/GenBank/DDBJ databases">
        <title>Genomic Encyclopedia of Type Strains, Phase IV (KMG-IV): sequencing the most valuable type-strain genomes for metagenomic binning, comparative biology and taxonomic classification.</title>
        <authorList>
            <person name="Goeker M."/>
        </authorList>
    </citation>
    <scope>NUCLEOTIDE SEQUENCE [LARGE SCALE GENOMIC DNA]</scope>
    <source>
        <strain evidence="5 6">DSM 44290</strain>
    </source>
</reference>
<evidence type="ECO:0000313" key="5">
    <source>
        <dbReference type="EMBL" id="RDI67962.1"/>
    </source>
</evidence>
<comment type="cofactor">
    <cofactor evidence="1">
        <name>FAD</name>
        <dbReference type="ChEBI" id="CHEBI:57692"/>
    </cofactor>
</comment>
<evidence type="ECO:0000256" key="2">
    <source>
        <dbReference type="ARBA" id="ARBA00023002"/>
    </source>
</evidence>
<comment type="caution">
    <text evidence="5">The sequence shown here is derived from an EMBL/GenBank/DDBJ whole genome shotgun (WGS) entry which is preliminary data.</text>
</comment>
<dbReference type="InterPro" id="IPR050281">
    <property type="entry name" value="Flavin_monoamine_oxidase"/>
</dbReference>
<dbReference type="PROSITE" id="PS51318">
    <property type="entry name" value="TAT"/>
    <property type="match status" value="1"/>
</dbReference>
<evidence type="ECO:0000256" key="1">
    <source>
        <dbReference type="ARBA" id="ARBA00001974"/>
    </source>
</evidence>
<name>A0A370IB71_9NOCA</name>
<dbReference type="GO" id="GO:0001716">
    <property type="term" value="F:L-amino-acid oxidase activity"/>
    <property type="evidence" value="ECO:0007669"/>
    <property type="project" value="TreeGrafter"/>
</dbReference>